<reference evidence="1 2" key="1">
    <citation type="submission" date="2015-09" db="EMBL/GenBank/DDBJ databases">
        <authorList>
            <consortium name="Pathogen Informatics"/>
        </authorList>
    </citation>
    <scope>NUCLEOTIDE SEQUENCE [LARGE SCALE GENOMIC DNA]</scope>
    <source>
        <strain evidence="1 2">2789STDY5834889</strain>
    </source>
</reference>
<dbReference type="AlphaFoldDB" id="A0A174ZXS2"/>
<dbReference type="Proteomes" id="UP000078383">
    <property type="component" value="Unassembled WGS sequence"/>
</dbReference>
<sequence>MITCGKDLDYMNQFMNQVALQTFSSFDTGNKPSEEQEPERFYHGFVLGLIVDLAEKYRITSNRESGFAFRGKKFLIGTEE</sequence>
<evidence type="ECO:0000313" key="1">
    <source>
        <dbReference type="EMBL" id="CUQ90537.1"/>
    </source>
</evidence>
<organism evidence="1 2">
    <name type="scientific">[Ruminococcus] torques</name>
    <dbReference type="NCBI Taxonomy" id="33039"/>
    <lineage>
        <taxon>Bacteria</taxon>
        <taxon>Bacillati</taxon>
        <taxon>Bacillota</taxon>
        <taxon>Clostridia</taxon>
        <taxon>Lachnospirales</taxon>
        <taxon>Lachnospiraceae</taxon>
        <taxon>Mediterraneibacter</taxon>
    </lineage>
</organism>
<protein>
    <submittedName>
        <fullName evidence="1">Uncharacterized protein</fullName>
    </submittedName>
</protein>
<evidence type="ECO:0000313" key="2">
    <source>
        <dbReference type="Proteomes" id="UP000078383"/>
    </source>
</evidence>
<gene>
    <name evidence="1" type="ORF">ERS852502_02219</name>
</gene>
<proteinExistence type="predicted"/>
<name>A0A174ZXS2_9FIRM</name>
<dbReference type="EMBL" id="CZBX01000010">
    <property type="protein sequence ID" value="CUQ90537.1"/>
    <property type="molecule type" value="Genomic_DNA"/>
</dbReference>
<accession>A0A174ZXS2</accession>